<gene>
    <name evidence="2" type="ORF">FMOSSE_LOCUS10546</name>
</gene>
<dbReference type="Proteomes" id="UP000789375">
    <property type="component" value="Unassembled WGS sequence"/>
</dbReference>
<evidence type="ECO:0000313" key="2">
    <source>
        <dbReference type="EMBL" id="CAG8632187.1"/>
    </source>
</evidence>
<comment type="caution">
    <text evidence="2">The sequence shown here is derived from an EMBL/GenBank/DDBJ whole genome shotgun (WGS) entry which is preliminary data.</text>
</comment>
<protein>
    <submittedName>
        <fullName evidence="2">5463_t:CDS:1</fullName>
    </submittedName>
</protein>
<proteinExistence type="predicted"/>
<evidence type="ECO:0000256" key="1">
    <source>
        <dbReference type="SAM" id="MobiDB-lite"/>
    </source>
</evidence>
<feature type="region of interest" description="Disordered" evidence="1">
    <location>
        <begin position="1"/>
        <end position="22"/>
    </location>
</feature>
<evidence type="ECO:0000313" key="3">
    <source>
        <dbReference type="Proteomes" id="UP000789375"/>
    </source>
</evidence>
<name>A0A9N9GT68_FUNMO</name>
<organism evidence="2 3">
    <name type="scientific">Funneliformis mosseae</name>
    <name type="common">Endomycorrhizal fungus</name>
    <name type="synonym">Glomus mosseae</name>
    <dbReference type="NCBI Taxonomy" id="27381"/>
    <lineage>
        <taxon>Eukaryota</taxon>
        <taxon>Fungi</taxon>
        <taxon>Fungi incertae sedis</taxon>
        <taxon>Mucoromycota</taxon>
        <taxon>Glomeromycotina</taxon>
        <taxon>Glomeromycetes</taxon>
        <taxon>Glomerales</taxon>
        <taxon>Glomeraceae</taxon>
        <taxon>Funneliformis</taxon>
    </lineage>
</organism>
<dbReference type="EMBL" id="CAJVPP010003547">
    <property type="protein sequence ID" value="CAG8632187.1"/>
    <property type="molecule type" value="Genomic_DNA"/>
</dbReference>
<reference evidence="2" key="1">
    <citation type="submission" date="2021-06" db="EMBL/GenBank/DDBJ databases">
        <authorList>
            <person name="Kallberg Y."/>
            <person name="Tangrot J."/>
            <person name="Rosling A."/>
        </authorList>
    </citation>
    <scope>NUCLEOTIDE SEQUENCE</scope>
    <source>
        <strain evidence="2">87-6 pot B 2015</strain>
    </source>
</reference>
<keyword evidence="3" id="KW-1185">Reference proteome</keyword>
<accession>A0A9N9GT68</accession>
<sequence>MKENVDDNDIHSISSNSDTVDDIDGDWNPKGFGISDRFRAKVISDNFGFGYGRYISVSPTSLVHIKYLLTKYRQMDSIKNTRISQLEIETTIMSKLSLSCDW</sequence>
<feature type="compositionally biased region" description="Basic and acidic residues" evidence="1">
    <location>
        <begin position="1"/>
        <end position="10"/>
    </location>
</feature>
<dbReference type="AlphaFoldDB" id="A0A9N9GT68"/>